<sequence>MLLPLIILLLLWDHKLSGVGDDEHCAKPLIVSSATPLLFSGSKLQLGLLLTTTGLP</sequence>
<protein>
    <submittedName>
        <fullName evidence="2">Uncharacterized protein</fullName>
    </submittedName>
</protein>
<accession>A0A397Z337</accession>
<keyword evidence="1" id="KW-0732">Signal</keyword>
<dbReference type="AlphaFoldDB" id="A0A397Z337"/>
<gene>
    <name evidence="2" type="ORF">BRARA_F02554</name>
</gene>
<feature type="chain" id="PRO_5017196612" evidence="1">
    <location>
        <begin position="19"/>
        <end position="56"/>
    </location>
</feature>
<evidence type="ECO:0000313" key="3">
    <source>
        <dbReference type="Proteomes" id="UP000264353"/>
    </source>
</evidence>
<feature type="signal peptide" evidence="1">
    <location>
        <begin position="1"/>
        <end position="18"/>
    </location>
</feature>
<dbReference type="Proteomes" id="UP000264353">
    <property type="component" value="Chromosome A6"/>
</dbReference>
<evidence type="ECO:0000313" key="2">
    <source>
        <dbReference type="EMBL" id="RID59318.1"/>
    </source>
</evidence>
<reference evidence="2 3" key="1">
    <citation type="submission" date="2018-06" db="EMBL/GenBank/DDBJ databases">
        <title>WGS assembly of Brassica rapa FPsc.</title>
        <authorList>
            <person name="Bowman J."/>
            <person name="Kohchi T."/>
            <person name="Yamato K."/>
            <person name="Jenkins J."/>
            <person name="Shu S."/>
            <person name="Ishizaki K."/>
            <person name="Yamaoka S."/>
            <person name="Nishihama R."/>
            <person name="Nakamura Y."/>
            <person name="Berger F."/>
            <person name="Adam C."/>
            <person name="Aki S."/>
            <person name="Althoff F."/>
            <person name="Araki T."/>
            <person name="Arteaga-Vazquez M."/>
            <person name="Balasubrmanian S."/>
            <person name="Bauer D."/>
            <person name="Boehm C."/>
            <person name="Briginshaw L."/>
            <person name="Caballero-Perez J."/>
            <person name="Catarino B."/>
            <person name="Chen F."/>
            <person name="Chiyoda S."/>
            <person name="Chovatia M."/>
            <person name="Davies K."/>
            <person name="Delmans M."/>
            <person name="Demura T."/>
            <person name="Dierschke T."/>
            <person name="Dolan L."/>
            <person name="Dorantes-Acosta A."/>
            <person name="Eklund D."/>
            <person name="Florent S."/>
            <person name="Flores-Sandoval E."/>
            <person name="Fujiyama A."/>
            <person name="Fukuzawa H."/>
            <person name="Galik B."/>
            <person name="Grimanelli D."/>
            <person name="Grimwood J."/>
            <person name="Grossniklaus U."/>
            <person name="Hamada T."/>
            <person name="Haseloff J."/>
            <person name="Hetherington A."/>
            <person name="Higo A."/>
            <person name="Hirakawa Y."/>
            <person name="Hundley H."/>
            <person name="Ikeda Y."/>
            <person name="Inoue K."/>
            <person name="Inoue S."/>
            <person name="Ishida S."/>
            <person name="Jia Q."/>
            <person name="Kakita M."/>
            <person name="Kanazawa T."/>
            <person name="Kawai Y."/>
            <person name="Kawashima T."/>
            <person name="Kennedy M."/>
            <person name="Kinose K."/>
            <person name="Kinoshita T."/>
            <person name="Kohara Y."/>
            <person name="Koide E."/>
            <person name="Komatsu K."/>
            <person name="Kopischke S."/>
            <person name="Kubo M."/>
            <person name="Kyozuka J."/>
            <person name="Lagercrantz U."/>
            <person name="Lin S."/>
            <person name="Lindquist E."/>
            <person name="Lipzen A."/>
            <person name="Lu C."/>
            <person name="Luna E."/>
            <person name="Martienssen R."/>
            <person name="Minamino N."/>
            <person name="Mizutani M."/>
            <person name="Mizutani M."/>
            <person name="Mochizuki N."/>
            <person name="Monte I."/>
            <person name="Mosher R."/>
            <person name="Nagasaki H."/>
            <person name="Nakagami H."/>
            <person name="Naramoto S."/>
            <person name="Nishitani K."/>
            <person name="Ohtani M."/>
            <person name="Okamoto T."/>
            <person name="Okumura M."/>
            <person name="Phillips J."/>
            <person name="Pollak B."/>
            <person name="Reinders A."/>
            <person name="Roevekamp M."/>
            <person name="Sano R."/>
            <person name="Sawa S."/>
            <person name="Schmid M."/>
            <person name="Shirakawa M."/>
            <person name="Solano R."/>
            <person name="Spunde A."/>
            <person name="Suetsugu N."/>
            <person name="Sugano S."/>
            <person name="Sugiyama A."/>
            <person name="Sun R."/>
            <person name="Suzuki Y."/>
            <person name="Takenaka M."/>
            <person name="Takezawa D."/>
            <person name="Tomogane H."/>
            <person name="Tsuzuki M."/>
            <person name="Ueda T."/>
            <person name="Umeda M."/>
            <person name="Ward J."/>
            <person name="Watanabe Y."/>
            <person name="Yazaki K."/>
            <person name="Yokoyama R."/>
            <person name="Yoshitake Y."/>
            <person name="Yotsui I."/>
            <person name="Zachgo S."/>
            <person name="Schmutz J."/>
        </authorList>
    </citation>
    <scope>NUCLEOTIDE SEQUENCE [LARGE SCALE GENOMIC DNA]</scope>
    <source>
        <strain evidence="3">cv. B-3</strain>
    </source>
</reference>
<dbReference type="EMBL" id="CM010633">
    <property type="protein sequence ID" value="RID59318.1"/>
    <property type="molecule type" value="Genomic_DNA"/>
</dbReference>
<evidence type="ECO:0000256" key="1">
    <source>
        <dbReference type="SAM" id="SignalP"/>
    </source>
</evidence>
<organism evidence="2 3">
    <name type="scientific">Brassica campestris</name>
    <name type="common">Field mustard</name>
    <dbReference type="NCBI Taxonomy" id="3711"/>
    <lineage>
        <taxon>Eukaryota</taxon>
        <taxon>Viridiplantae</taxon>
        <taxon>Streptophyta</taxon>
        <taxon>Embryophyta</taxon>
        <taxon>Tracheophyta</taxon>
        <taxon>Spermatophyta</taxon>
        <taxon>Magnoliopsida</taxon>
        <taxon>eudicotyledons</taxon>
        <taxon>Gunneridae</taxon>
        <taxon>Pentapetalae</taxon>
        <taxon>rosids</taxon>
        <taxon>malvids</taxon>
        <taxon>Brassicales</taxon>
        <taxon>Brassicaceae</taxon>
        <taxon>Brassiceae</taxon>
        <taxon>Brassica</taxon>
    </lineage>
</organism>
<name>A0A397Z337_BRACM</name>
<proteinExistence type="predicted"/>